<dbReference type="PANTHER" id="PTHR35936:SF17">
    <property type="entry name" value="ARGININE-BINDING EXTRACELLULAR PROTEIN ARTP"/>
    <property type="match status" value="1"/>
</dbReference>
<dbReference type="SMART" id="SM00062">
    <property type="entry name" value="PBPb"/>
    <property type="match status" value="1"/>
</dbReference>
<dbReference type="RefSeq" id="WP_248940037.1">
    <property type="nucleotide sequence ID" value="NZ_JAKIKS010000030.1"/>
</dbReference>
<keyword evidence="3" id="KW-0472">Membrane</keyword>
<evidence type="ECO:0000256" key="2">
    <source>
        <dbReference type="ARBA" id="ARBA00022729"/>
    </source>
</evidence>
<dbReference type="InterPro" id="IPR001638">
    <property type="entry name" value="Solute-binding_3/MltF_N"/>
</dbReference>
<protein>
    <submittedName>
        <fullName evidence="5">Transporter substrate-binding domain-containing protein</fullName>
    </submittedName>
</protein>
<dbReference type="Pfam" id="PF00497">
    <property type="entry name" value="SBP_bac_3"/>
    <property type="match status" value="2"/>
</dbReference>
<gene>
    <name evidence="5" type="ORF">L2764_09825</name>
</gene>
<comment type="similarity">
    <text evidence="1">Belongs to the bacterial solute-binding protein 3 family.</text>
</comment>
<dbReference type="Proteomes" id="UP001203423">
    <property type="component" value="Unassembled WGS sequence"/>
</dbReference>
<keyword evidence="6" id="KW-1185">Reference proteome</keyword>
<feature type="domain" description="Solute-binding protein family 3/N-terminal" evidence="4">
    <location>
        <begin position="500"/>
        <end position="721"/>
    </location>
</feature>
<feature type="transmembrane region" description="Helical" evidence="3">
    <location>
        <begin position="731"/>
        <end position="753"/>
    </location>
</feature>
<evidence type="ECO:0000313" key="6">
    <source>
        <dbReference type="Proteomes" id="UP001203423"/>
    </source>
</evidence>
<dbReference type="CDD" id="cd01007">
    <property type="entry name" value="PBP2_BvgS_HisK_like"/>
    <property type="match status" value="1"/>
</dbReference>
<proteinExistence type="inferred from homology"/>
<dbReference type="EMBL" id="JAKIKS010000030">
    <property type="protein sequence ID" value="MCL1124761.1"/>
    <property type="molecule type" value="Genomic_DNA"/>
</dbReference>
<name>A0ABT0LC38_9GAMM</name>
<dbReference type="PANTHER" id="PTHR35936">
    <property type="entry name" value="MEMBRANE-BOUND LYTIC MUREIN TRANSGLYCOSYLASE F"/>
    <property type="match status" value="1"/>
</dbReference>
<sequence>MKIIAYFMIVLAFNSVIISAHGENAFAHEGLILGMDAHAYPVQFINNHGQPEGLLVDIWTQWAYEANIPIRFKAVADDELEQQLMTQHIDLHIGASRDLNVDNIAFSAALSSVNHYLYLHQALSVPEKINELSMFKIGVIKGSLTAKLLATGFPTLNLRYYPDRHALVEAAANTEVYVIAAAEGFLRSHQVERQVKKGFLHYNRLFLHQSVFHPLVLKSNVALITRLSQLNVNTANIAKLTQKWLGKGQGASSLTLGIPHHFAPYASIGVDGLAHGLLIDIWQAWSHESGVTVDFVFDHYGANIKALKAGSLEAILGYPSTEIADTRFKRQQGLYQMKMRFFSYQEPIVDLTVLAGKRVAISTEFLSLDIIRKYLPKMDLVYMDDINAMIEASESHQVAGFIAPSALTQHYLLLAQKWQTFYQHSSLAFNANIELITLADQQYNELDVNLRQGFELLSTEELINIERKWILDPQDHTVSQTQKQLIFTEKEQAYLAQLGVLKVGYLADWKPMEFTGETGVFSGINSDIFNRIAAALGISIEPVAFHHWNELLTALYQGEVDMAGSIANIRERQNELLFSQSYWPSSWGLVTRLSEVNFFHLDDLAGLRLAVVEGYHLVPKLMREQPSLQLVLVPDIQAGLNAVTRGKADVFIDKLVNLGMTLKHTRSNILKMSILVDFSEQRSHIGIHPQHALLPPLIDKVLVTLDAPTQQAIQQKWVKHTLPSKGVHKKIWVDIVVVSVLFLLSVWGLIWLIRNSMQKKGRSRL</sequence>
<evidence type="ECO:0000313" key="5">
    <source>
        <dbReference type="EMBL" id="MCL1124761.1"/>
    </source>
</evidence>
<dbReference type="SUPFAM" id="SSF53850">
    <property type="entry name" value="Periplasmic binding protein-like II"/>
    <property type="match status" value="3"/>
</dbReference>
<keyword evidence="3" id="KW-0812">Transmembrane</keyword>
<comment type="caution">
    <text evidence="5">The sequence shown here is derived from an EMBL/GenBank/DDBJ whole genome shotgun (WGS) entry which is preliminary data.</text>
</comment>
<evidence type="ECO:0000259" key="4">
    <source>
        <dbReference type="SMART" id="SM00062"/>
    </source>
</evidence>
<keyword evidence="2" id="KW-0732">Signal</keyword>
<evidence type="ECO:0000256" key="3">
    <source>
        <dbReference type="SAM" id="Phobius"/>
    </source>
</evidence>
<accession>A0ABT0LC38</accession>
<reference evidence="5 6" key="1">
    <citation type="submission" date="2022-01" db="EMBL/GenBank/DDBJ databases">
        <title>Whole genome-based taxonomy of the Shewanellaceae.</title>
        <authorList>
            <person name="Martin-Rodriguez A.J."/>
        </authorList>
    </citation>
    <scope>NUCLEOTIDE SEQUENCE [LARGE SCALE GENOMIC DNA]</scope>
    <source>
        <strain evidence="5 6">DSM 17177</strain>
    </source>
</reference>
<dbReference type="Gene3D" id="3.40.190.10">
    <property type="entry name" value="Periplasmic binding protein-like II"/>
    <property type="match status" value="6"/>
</dbReference>
<organism evidence="5 6">
    <name type="scientific">Shewanella surugensis</name>
    <dbReference type="NCBI Taxonomy" id="212020"/>
    <lineage>
        <taxon>Bacteria</taxon>
        <taxon>Pseudomonadati</taxon>
        <taxon>Pseudomonadota</taxon>
        <taxon>Gammaproteobacteria</taxon>
        <taxon>Alteromonadales</taxon>
        <taxon>Shewanellaceae</taxon>
        <taxon>Shewanella</taxon>
    </lineage>
</organism>
<keyword evidence="3" id="KW-1133">Transmembrane helix</keyword>
<evidence type="ECO:0000256" key="1">
    <source>
        <dbReference type="ARBA" id="ARBA00010333"/>
    </source>
</evidence>